<accession>Q4RMZ5</accession>
<dbReference type="AlphaFoldDB" id="Q4RMZ5"/>
<proteinExistence type="predicted"/>
<dbReference type="KEGG" id="tng:GSTEN00031809G001"/>
<name>Q4RMZ5_TETNG</name>
<feature type="region of interest" description="Disordered" evidence="1">
    <location>
        <begin position="1"/>
        <end position="20"/>
    </location>
</feature>
<reference evidence="2" key="2">
    <citation type="submission" date="2004-02" db="EMBL/GenBank/DDBJ databases">
        <authorList>
            <consortium name="Genoscope"/>
            <consortium name="Whitehead Institute Centre for Genome Research"/>
        </authorList>
    </citation>
    <scope>NUCLEOTIDE SEQUENCE</scope>
</reference>
<gene>
    <name evidence="2" type="ORF">GSTENG00031809001</name>
</gene>
<evidence type="ECO:0000313" key="2">
    <source>
        <dbReference type="EMBL" id="CAG10237.1"/>
    </source>
</evidence>
<evidence type="ECO:0000256" key="1">
    <source>
        <dbReference type="SAM" id="MobiDB-lite"/>
    </source>
</evidence>
<dbReference type="EMBL" id="CAAE01015017">
    <property type="protein sequence ID" value="CAG10237.1"/>
    <property type="molecule type" value="Genomic_DNA"/>
</dbReference>
<reference evidence="2" key="1">
    <citation type="journal article" date="2004" name="Nature">
        <title>Genome duplication in the teleost fish Tetraodon nigroviridis reveals the early vertebrate proto-karyotype.</title>
        <authorList>
            <person name="Jaillon O."/>
            <person name="Aury J.-M."/>
            <person name="Brunet F."/>
            <person name="Petit J.-L."/>
            <person name="Stange-Thomann N."/>
            <person name="Mauceli E."/>
            <person name="Bouneau L."/>
            <person name="Fischer C."/>
            <person name="Ozouf-Costaz C."/>
            <person name="Bernot A."/>
            <person name="Nicaud S."/>
            <person name="Jaffe D."/>
            <person name="Fisher S."/>
            <person name="Lutfalla G."/>
            <person name="Dossat C."/>
            <person name="Segurens B."/>
            <person name="Dasilva C."/>
            <person name="Salanoubat M."/>
            <person name="Levy M."/>
            <person name="Boudet N."/>
            <person name="Castellano S."/>
            <person name="Anthouard V."/>
            <person name="Jubin C."/>
            <person name="Castelli V."/>
            <person name="Katinka M."/>
            <person name="Vacherie B."/>
            <person name="Biemont C."/>
            <person name="Skalli Z."/>
            <person name="Cattolico L."/>
            <person name="Poulain J."/>
            <person name="De Berardinis V."/>
            <person name="Cruaud C."/>
            <person name="Duprat S."/>
            <person name="Brottier P."/>
            <person name="Coutanceau J.-P."/>
            <person name="Gouzy J."/>
            <person name="Parra G."/>
            <person name="Lardier G."/>
            <person name="Chapple C."/>
            <person name="McKernan K.J."/>
            <person name="McEwan P."/>
            <person name="Bosak S."/>
            <person name="Kellis M."/>
            <person name="Volff J.-N."/>
            <person name="Guigo R."/>
            <person name="Zody M.C."/>
            <person name="Mesirov J."/>
            <person name="Lindblad-Toh K."/>
            <person name="Birren B."/>
            <person name="Nusbaum C."/>
            <person name="Kahn D."/>
            <person name="Robinson-Rechavi M."/>
            <person name="Laudet V."/>
            <person name="Schachter V."/>
            <person name="Quetier F."/>
            <person name="Saurin W."/>
            <person name="Scarpelli C."/>
            <person name="Wincker P."/>
            <person name="Lander E.S."/>
            <person name="Weissenbach J."/>
            <person name="Roest Crollius H."/>
        </authorList>
    </citation>
    <scope>NUCLEOTIDE SEQUENCE [LARGE SCALE GENOMIC DNA]</scope>
</reference>
<comment type="caution">
    <text evidence="2">The sequence shown here is derived from an EMBL/GenBank/DDBJ whole genome shotgun (WGS) entry which is preliminary data.</text>
</comment>
<sequence>MTPKQEQENGPVSWNRTAARGDDNIVTRKSKWETSACWELSLAPVRRESGPKEGQWWTSSAPADLMLHKRIHAFASPSDNFIGDTISWNPLSSQPKLCFPTFCE</sequence>
<protein>
    <submittedName>
        <fullName evidence="2">(spotted green pufferfish) hypothetical protein</fullName>
    </submittedName>
</protein>
<organism evidence="2">
    <name type="scientific">Tetraodon nigroviridis</name>
    <name type="common">Spotted green pufferfish</name>
    <name type="synonym">Chelonodon nigroviridis</name>
    <dbReference type="NCBI Taxonomy" id="99883"/>
    <lineage>
        <taxon>Eukaryota</taxon>
        <taxon>Metazoa</taxon>
        <taxon>Chordata</taxon>
        <taxon>Craniata</taxon>
        <taxon>Vertebrata</taxon>
        <taxon>Euteleostomi</taxon>
        <taxon>Actinopterygii</taxon>
        <taxon>Neopterygii</taxon>
        <taxon>Teleostei</taxon>
        <taxon>Neoteleostei</taxon>
        <taxon>Acanthomorphata</taxon>
        <taxon>Eupercaria</taxon>
        <taxon>Tetraodontiformes</taxon>
        <taxon>Tetradontoidea</taxon>
        <taxon>Tetraodontidae</taxon>
        <taxon>Tetraodon</taxon>
    </lineage>
</organism>